<evidence type="ECO:0000259" key="5">
    <source>
        <dbReference type="PROSITE" id="PS51352"/>
    </source>
</evidence>
<evidence type="ECO:0000256" key="2">
    <source>
        <dbReference type="ARBA" id="ARBA00005791"/>
    </source>
</evidence>
<proteinExistence type="inferred from homology"/>
<dbReference type="Pfam" id="PF13462">
    <property type="entry name" value="Thioredoxin_4"/>
    <property type="match status" value="1"/>
</dbReference>
<evidence type="ECO:0000256" key="3">
    <source>
        <dbReference type="SAM" id="MobiDB-lite"/>
    </source>
</evidence>
<comment type="similarity">
    <text evidence="2">Belongs to the thioredoxin family. DsbA subfamily.</text>
</comment>
<dbReference type="PANTHER" id="PTHR13887">
    <property type="entry name" value="GLUTATHIONE S-TRANSFERASE KAPPA"/>
    <property type="match status" value="1"/>
</dbReference>
<dbReference type="PANTHER" id="PTHR13887:SF56">
    <property type="entry name" value="THIOREDOXIN-LIKE REDUCTASE RV2466C"/>
    <property type="match status" value="1"/>
</dbReference>
<feature type="region of interest" description="Disordered" evidence="3">
    <location>
        <begin position="217"/>
        <end position="269"/>
    </location>
</feature>
<dbReference type="InterPro" id="IPR013766">
    <property type="entry name" value="Thioredoxin_domain"/>
</dbReference>
<dbReference type="Proteomes" id="UP001222118">
    <property type="component" value="Chromosome"/>
</dbReference>
<comment type="function">
    <text evidence="1">May be required for disulfide bond formation in some proteins.</text>
</comment>
<dbReference type="EMBL" id="CP118247">
    <property type="protein sequence ID" value="WDR06537.1"/>
    <property type="molecule type" value="Genomic_DNA"/>
</dbReference>
<evidence type="ECO:0000313" key="6">
    <source>
        <dbReference type="EMBL" id="WDR06537.1"/>
    </source>
</evidence>
<evidence type="ECO:0000313" key="7">
    <source>
        <dbReference type="Proteomes" id="UP001222118"/>
    </source>
</evidence>
<gene>
    <name evidence="6" type="ORF">PSQ90_03475</name>
</gene>
<name>A0ABY7YZE5_9HYPH</name>
<dbReference type="InterPro" id="IPR036249">
    <property type="entry name" value="Thioredoxin-like_sf"/>
</dbReference>
<dbReference type="InterPro" id="IPR012336">
    <property type="entry name" value="Thioredoxin-like_fold"/>
</dbReference>
<dbReference type="PROSITE" id="PS51352">
    <property type="entry name" value="THIOREDOXIN_2"/>
    <property type="match status" value="1"/>
</dbReference>
<evidence type="ECO:0000256" key="4">
    <source>
        <dbReference type="SAM" id="SignalP"/>
    </source>
</evidence>
<protein>
    <submittedName>
        <fullName evidence="6">Thioredoxin domain-containing protein</fullName>
    </submittedName>
</protein>
<reference evidence="6 7" key="1">
    <citation type="submission" date="2023-02" db="EMBL/GenBank/DDBJ databases">
        <title>Devosia chondri sp. nov., isolated from the phycosphere of marine algae.</title>
        <authorList>
            <person name="Kim J.M."/>
            <person name="Lee J.K."/>
            <person name="Choi B.J."/>
            <person name="Bayburt H."/>
            <person name="Jeon C.O."/>
        </authorList>
    </citation>
    <scope>NUCLEOTIDE SEQUENCE [LARGE SCALE GENOMIC DNA]</scope>
    <source>
        <strain evidence="6 7">G2-5</strain>
    </source>
</reference>
<accession>A0ABY7YZE5</accession>
<feature type="signal peptide" evidence="4">
    <location>
        <begin position="1"/>
        <end position="27"/>
    </location>
</feature>
<feature type="chain" id="PRO_5045426528" evidence="4">
    <location>
        <begin position="28"/>
        <end position="269"/>
    </location>
</feature>
<evidence type="ECO:0000256" key="1">
    <source>
        <dbReference type="ARBA" id="ARBA00003565"/>
    </source>
</evidence>
<keyword evidence="7" id="KW-1185">Reference proteome</keyword>
<feature type="compositionally biased region" description="Low complexity" evidence="3">
    <location>
        <begin position="225"/>
        <end position="269"/>
    </location>
</feature>
<dbReference type="SUPFAM" id="SSF52833">
    <property type="entry name" value="Thioredoxin-like"/>
    <property type="match status" value="1"/>
</dbReference>
<feature type="domain" description="Thioredoxin" evidence="5">
    <location>
        <begin position="27"/>
        <end position="218"/>
    </location>
</feature>
<dbReference type="RefSeq" id="WP_282212051.1">
    <property type="nucleotide sequence ID" value="NZ_CP118247.1"/>
</dbReference>
<keyword evidence="4" id="KW-0732">Signal</keyword>
<sequence>MKFNRRDTLVLASAAAAFGMVAPGVMAAEGDMIDTAKLMAPAGGWTDYPLGSEDAPVTMIEYASPTCPHCASFSNNVFPAFKEAYIDTGKVRFLLRPLMRGGQAGAIDAAIFMLAEAAGPMRFHQVIETYYKTQADWIQSPKLRDALQEIARQLGFSDEQFETVLKDVDGFNKLVAVRDQALNDFGLEGTPTFYIDGKTISGDKSVEELAAEIDPLLPAGQSFTPPSDAMAPDGGGAMAPAADAMAPASDAMAPAADAMAPAESSSPAK</sequence>
<organism evidence="6 7">
    <name type="scientific">Devosia rhodophyticola</name>
    <dbReference type="NCBI Taxonomy" id="3026423"/>
    <lineage>
        <taxon>Bacteria</taxon>
        <taxon>Pseudomonadati</taxon>
        <taxon>Pseudomonadota</taxon>
        <taxon>Alphaproteobacteria</taxon>
        <taxon>Hyphomicrobiales</taxon>
        <taxon>Devosiaceae</taxon>
        <taxon>Devosia</taxon>
    </lineage>
</organism>
<dbReference type="Gene3D" id="3.40.30.10">
    <property type="entry name" value="Glutaredoxin"/>
    <property type="match status" value="1"/>
</dbReference>